<evidence type="ECO:0000256" key="11">
    <source>
        <dbReference type="ARBA" id="ARBA00022605"/>
    </source>
</evidence>
<evidence type="ECO:0000256" key="5">
    <source>
        <dbReference type="ARBA" id="ARBA00007103"/>
    </source>
</evidence>
<dbReference type="GO" id="GO:0005737">
    <property type="term" value="C:cytoplasm"/>
    <property type="evidence" value="ECO:0007669"/>
    <property type="project" value="UniProtKB-SubCell"/>
</dbReference>
<dbReference type="Gene3D" id="3.10.580.10">
    <property type="entry name" value="CBS-domain"/>
    <property type="match status" value="1"/>
</dbReference>
<dbReference type="KEGG" id="sre:PTSG_07374"/>
<evidence type="ECO:0000256" key="24">
    <source>
        <dbReference type="ARBA" id="ARBA00047490"/>
    </source>
</evidence>
<evidence type="ECO:0000256" key="19">
    <source>
        <dbReference type="ARBA" id="ARBA00023242"/>
    </source>
</evidence>
<dbReference type="RefSeq" id="XP_004990872.1">
    <property type="nucleotide sequence ID" value="XM_004990815.1"/>
</dbReference>
<keyword evidence="16" id="KW-0408">Iron</keyword>
<dbReference type="Pfam" id="PF00291">
    <property type="entry name" value="PALP"/>
    <property type="match status" value="1"/>
</dbReference>
<reference evidence="27" key="1">
    <citation type="submission" date="2009-08" db="EMBL/GenBank/DDBJ databases">
        <title>Annotation of Salpingoeca rosetta.</title>
        <authorList>
            <consortium name="The Broad Institute Genome Sequencing Platform"/>
            <person name="Russ C."/>
            <person name="Cuomo C."/>
            <person name="Burger G."/>
            <person name="Gray M.W."/>
            <person name="Holland P.W.H."/>
            <person name="King N."/>
            <person name="Lang F.B.F."/>
            <person name="Roger A.J."/>
            <person name="Ruiz-Trillo I."/>
            <person name="Young S.K."/>
            <person name="Zeng Q."/>
            <person name="Gargeya S."/>
            <person name="Alvarado L."/>
            <person name="Berlin A."/>
            <person name="Chapman S.B."/>
            <person name="Chen Z."/>
            <person name="Freedman E."/>
            <person name="Gellesch M."/>
            <person name="Goldberg J."/>
            <person name="Griggs A."/>
            <person name="Gujja S."/>
            <person name="Heilman E."/>
            <person name="Heiman D."/>
            <person name="Howarth C."/>
            <person name="Mehta T."/>
            <person name="Neiman D."/>
            <person name="Pearson M."/>
            <person name="Roberts A."/>
            <person name="Saif S."/>
            <person name="Shea T."/>
            <person name="Shenoy N."/>
            <person name="Sisk P."/>
            <person name="Stolte C."/>
            <person name="Sykes S."/>
            <person name="White J."/>
            <person name="Yandava C."/>
            <person name="Haas B."/>
            <person name="Nusbaum C."/>
            <person name="Birren B."/>
        </authorList>
    </citation>
    <scope>NUCLEOTIDE SEQUENCE [LARGE SCALE GENOMIC DNA]</scope>
    <source>
        <strain evidence="27">ATCC 50818</strain>
    </source>
</reference>
<keyword evidence="11" id="KW-0028">Amino-acid biosynthesis</keyword>
<dbReference type="PANTHER" id="PTHR10314">
    <property type="entry name" value="CYSTATHIONINE BETA-SYNTHASE"/>
    <property type="match status" value="1"/>
</dbReference>
<dbReference type="Proteomes" id="UP000007799">
    <property type="component" value="Unassembled WGS sequence"/>
</dbReference>
<evidence type="ECO:0000256" key="13">
    <source>
        <dbReference type="ARBA" id="ARBA00022723"/>
    </source>
</evidence>
<evidence type="ECO:0000259" key="26">
    <source>
        <dbReference type="Pfam" id="PF00291"/>
    </source>
</evidence>
<dbReference type="GO" id="GO:0050667">
    <property type="term" value="P:homocysteine metabolic process"/>
    <property type="evidence" value="ECO:0007669"/>
    <property type="project" value="UniProtKB-ARBA"/>
</dbReference>
<evidence type="ECO:0000256" key="14">
    <source>
        <dbReference type="ARBA" id="ARBA00022843"/>
    </source>
</evidence>
<dbReference type="SUPFAM" id="SSF53686">
    <property type="entry name" value="Tryptophan synthase beta subunit-like PLP-dependent enzymes"/>
    <property type="match status" value="1"/>
</dbReference>
<name>F2UII3_SALR5</name>
<feature type="compositionally biased region" description="Basic and acidic residues" evidence="25">
    <location>
        <begin position="17"/>
        <end position="34"/>
    </location>
</feature>
<dbReference type="CDD" id="cd04608">
    <property type="entry name" value="CBS_pair_CBS"/>
    <property type="match status" value="1"/>
</dbReference>
<comment type="catalytic activity">
    <reaction evidence="24">
        <text>L-homocysteine + L-serine = L,L-cystathionine + H2O</text>
        <dbReference type="Rhea" id="RHEA:10112"/>
        <dbReference type="ChEBI" id="CHEBI:15377"/>
        <dbReference type="ChEBI" id="CHEBI:33384"/>
        <dbReference type="ChEBI" id="CHEBI:58161"/>
        <dbReference type="ChEBI" id="CHEBI:58199"/>
        <dbReference type="EC" id="4.2.1.22"/>
    </reaction>
</comment>
<sequence>MEFGPSKCTYKLGTTEPDPHHHFSRDDPSGPHARQELKPKILPNILHNIGNTPLVRINKIAEEEGLECELLAKCEFFNSGGSVKDRIARRMVEDAERDGRLKPGSVIIEPTSGNTGIGLALAAAVKGYRCIIVMPEKMSQEKVDVLRALGAEIIRTPTEAAFDSPESHIGVANRLNKEIPNSIILDQYSNPGNPLAHYDGTAEEILEACDGKIDMLVAGAGTGGTISGIARKLKEKVPGIQIVGVDPEGSILAQPEELNKTDVTGYQVEGIGYDFIPRVLDRNVIDKWVKTRDREAFRMSRRLIRSEGLLCGGSSGTAMWAAVEAARSLKKGQRCVVMLPDSVRNYMTKFLSDEWMYQHQFIEQPPDEQVPTEEDWWTSLSVTALPQKFPMTLLPTVTCGETIEILHREGFDQMPSSARQGAQVLGMMTEGNLMSMLVKKRVTKDDPVSKVLYKSFKQVPTTATLGRVSRLLDKEPFVLVISEQRCFSGKDESSLKQTIYSIVTRIDLLNFVMATSKDNASK</sequence>
<dbReference type="eggNOG" id="KOG1252">
    <property type="taxonomic scope" value="Eukaryota"/>
</dbReference>
<evidence type="ECO:0000256" key="4">
    <source>
        <dbReference type="ARBA" id="ARBA00005003"/>
    </source>
</evidence>
<gene>
    <name evidence="27" type="ORF">PTSG_07374</name>
</gene>
<keyword evidence="19" id="KW-0539">Nucleus</keyword>
<dbReference type="InterPro" id="IPR036052">
    <property type="entry name" value="TrpB-like_PALP_sf"/>
</dbReference>
<dbReference type="NCBIfam" id="TIGR01137">
    <property type="entry name" value="cysta_beta"/>
    <property type="match status" value="1"/>
</dbReference>
<dbReference type="InterPro" id="IPR001926">
    <property type="entry name" value="TrpB-like_PALP"/>
</dbReference>
<comment type="pathway">
    <text evidence="4">Amino-acid biosynthesis; L-cysteine biosynthesis; L-cysteine from L-homocysteine and L-serine: step 1/2.</text>
</comment>
<dbReference type="InParanoid" id="F2UII3"/>
<evidence type="ECO:0000256" key="22">
    <source>
        <dbReference type="ARBA" id="ARBA00031579"/>
    </source>
</evidence>
<comment type="similarity">
    <text evidence="5">Belongs to the cysteine synthase/cystathionine beta-synthase family.</text>
</comment>
<dbReference type="OrthoDB" id="728at2759"/>
<dbReference type="STRING" id="946362.F2UII3"/>
<feature type="domain" description="Tryptophan synthase beta chain-like PALP" evidence="26">
    <location>
        <begin position="46"/>
        <end position="341"/>
    </location>
</feature>
<dbReference type="SUPFAM" id="SSF54631">
    <property type="entry name" value="CBS-domain pair"/>
    <property type="match status" value="1"/>
</dbReference>
<evidence type="ECO:0000256" key="23">
    <source>
        <dbReference type="ARBA" id="ARBA00045425"/>
    </source>
</evidence>
<keyword evidence="17" id="KW-0129">CBS domain</keyword>
<evidence type="ECO:0000256" key="12">
    <source>
        <dbReference type="ARBA" id="ARBA00022617"/>
    </source>
</evidence>
<organism evidence="28">
    <name type="scientific">Salpingoeca rosetta (strain ATCC 50818 / BSB-021)</name>
    <dbReference type="NCBI Taxonomy" id="946362"/>
    <lineage>
        <taxon>Eukaryota</taxon>
        <taxon>Choanoflagellata</taxon>
        <taxon>Craspedida</taxon>
        <taxon>Salpingoecidae</taxon>
        <taxon>Salpingoeca</taxon>
    </lineage>
</organism>
<accession>F2UII3</accession>
<evidence type="ECO:0000256" key="1">
    <source>
        <dbReference type="ARBA" id="ARBA00001933"/>
    </source>
</evidence>
<evidence type="ECO:0000313" key="27">
    <source>
        <dbReference type="EMBL" id="EGD77032.1"/>
    </source>
</evidence>
<feature type="region of interest" description="Disordered" evidence="25">
    <location>
        <begin position="1"/>
        <end position="34"/>
    </location>
</feature>
<keyword evidence="10" id="KW-0597">Phosphoprotein</keyword>
<evidence type="ECO:0000256" key="25">
    <source>
        <dbReference type="SAM" id="MobiDB-lite"/>
    </source>
</evidence>
<dbReference type="AlphaFoldDB" id="F2UII3"/>
<dbReference type="InterPro" id="IPR046353">
    <property type="entry name" value="CBS_C"/>
</dbReference>
<evidence type="ECO:0000256" key="21">
    <source>
        <dbReference type="ARBA" id="ARBA00030337"/>
    </source>
</evidence>
<dbReference type="GO" id="GO:0019343">
    <property type="term" value="P:cysteine biosynthetic process via cystathionine"/>
    <property type="evidence" value="ECO:0007669"/>
    <property type="project" value="InterPro"/>
</dbReference>
<evidence type="ECO:0000256" key="20">
    <source>
        <dbReference type="ARBA" id="ARBA00026192"/>
    </source>
</evidence>
<evidence type="ECO:0000256" key="9">
    <source>
        <dbReference type="ARBA" id="ARBA00022499"/>
    </source>
</evidence>
<evidence type="ECO:0000256" key="8">
    <source>
        <dbReference type="ARBA" id="ARBA00022490"/>
    </source>
</evidence>
<evidence type="ECO:0000256" key="2">
    <source>
        <dbReference type="ARBA" id="ARBA00004123"/>
    </source>
</evidence>
<keyword evidence="28" id="KW-1185">Reference proteome</keyword>
<comment type="subunit">
    <text evidence="6">Homotetramer.</text>
</comment>
<dbReference type="Gene3D" id="3.40.50.1100">
    <property type="match status" value="2"/>
</dbReference>
<dbReference type="InterPro" id="IPR046342">
    <property type="entry name" value="CBS_dom_sf"/>
</dbReference>
<keyword evidence="9" id="KW-1017">Isopeptide bond</keyword>
<evidence type="ECO:0000256" key="10">
    <source>
        <dbReference type="ARBA" id="ARBA00022553"/>
    </source>
</evidence>
<keyword evidence="12" id="KW-0349">Heme</keyword>
<dbReference type="UniPathway" id="UPA00136"/>
<dbReference type="FunFam" id="3.10.580.10:FF:000014">
    <property type="entry name" value="Cystathionine beta-synthase"/>
    <property type="match status" value="1"/>
</dbReference>
<keyword evidence="14" id="KW-0832">Ubl conjugation</keyword>
<keyword evidence="8" id="KW-0963">Cytoplasm</keyword>
<dbReference type="EMBL" id="GL832976">
    <property type="protein sequence ID" value="EGD77032.1"/>
    <property type="molecule type" value="Genomic_DNA"/>
</dbReference>
<comment type="function">
    <text evidence="23">Hydro-lyase catalyzing the first step of the transsulfuration pathway, where the hydroxyl group of L-serine is displaced by L-homocysteine in a beta-replacement reaction to form L-cystathionine, the precursor of L-cysteine. This catabolic route allows the elimination of L-methionine and the toxic metabolite L-homocysteine. Also involved in the production of hydrogen sulfide, a gasotransmitter with signaling and cytoprotective effects on neurons.</text>
</comment>
<evidence type="ECO:0000256" key="15">
    <source>
        <dbReference type="ARBA" id="ARBA00022898"/>
    </source>
</evidence>
<evidence type="ECO:0000313" key="28">
    <source>
        <dbReference type="Proteomes" id="UP000007799"/>
    </source>
</evidence>
<dbReference type="OMA" id="TANSPCE"/>
<proteinExistence type="inferred from homology"/>
<protein>
    <recommendedName>
        <fullName evidence="20">Cystathionine beta-synthase</fullName>
        <ecNumber evidence="7">4.2.1.22</ecNumber>
    </recommendedName>
    <alternativeName>
        <fullName evidence="21">Beta-thionase</fullName>
    </alternativeName>
    <alternativeName>
        <fullName evidence="22">Serine sulfhydrase</fullName>
    </alternativeName>
</protein>
<comment type="cofactor">
    <cofactor evidence="1">
        <name>pyridoxal 5'-phosphate</name>
        <dbReference type="ChEBI" id="CHEBI:597326"/>
    </cofactor>
</comment>
<evidence type="ECO:0000256" key="7">
    <source>
        <dbReference type="ARBA" id="ARBA00012041"/>
    </source>
</evidence>
<dbReference type="EC" id="4.2.1.22" evidence="7"/>
<keyword evidence="18" id="KW-0456">Lyase</keyword>
<dbReference type="GO" id="GO:0004122">
    <property type="term" value="F:cystathionine beta-synthase activity"/>
    <property type="evidence" value="ECO:0007669"/>
    <property type="project" value="UniProtKB-EC"/>
</dbReference>
<dbReference type="FunCoup" id="F2UII3">
    <property type="interactions" value="191"/>
</dbReference>
<dbReference type="CDD" id="cd01561">
    <property type="entry name" value="CBS_like"/>
    <property type="match status" value="1"/>
</dbReference>
<comment type="subcellular location">
    <subcellularLocation>
        <location evidence="3">Cytoplasm</location>
    </subcellularLocation>
    <subcellularLocation>
        <location evidence="2">Nucleus</location>
    </subcellularLocation>
</comment>
<dbReference type="InterPro" id="IPR050214">
    <property type="entry name" value="Cys_Synth/Cystath_Beta-Synth"/>
</dbReference>
<dbReference type="GeneID" id="16071435"/>
<evidence type="ECO:0000256" key="16">
    <source>
        <dbReference type="ARBA" id="ARBA00023004"/>
    </source>
</evidence>
<evidence type="ECO:0000256" key="3">
    <source>
        <dbReference type="ARBA" id="ARBA00004496"/>
    </source>
</evidence>
<dbReference type="InterPro" id="IPR005857">
    <property type="entry name" value="Cysta_beta_synth"/>
</dbReference>
<evidence type="ECO:0000256" key="17">
    <source>
        <dbReference type="ARBA" id="ARBA00023122"/>
    </source>
</evidence>
<dbReference type="FunFam" id="3.40.50.1100:FF:000003">
    <property type="entry name" value="Cystathionine beta-synthase"/>
    <property type="match status" value="1"/>
</dbReference>
<evidence type="ECO:0000256" key="6">
    <source>
        <dbReference type="ARBA" id="ARBA00011881"/>
    </source>
</evidence>
<evidence type="ECO:0000256" key="18">
    <source>
        <dbReference type="ARBA" id="ARBA00023239"/>
    </source>
</evidence>
<dbReference type="GO" id="GO:0046872">
    <property type="term" value="F:metal ion binding"/>
    <property type="evidence" value="ECO:0007669"/>
    <property type="project" value="UniProtKB-KW"/>
</dbReference>
<keyword evidence="13" id="KW-0479">Metal-binding</keyword>
<dbReference type="FunFam" id="3.40.50.1100:FF:000118">
    <property type="entry name" value="Related to CYS4-cystathionine beta-synthase"/>
    <property type="match status" value="1"/>
</dbReference>
<dbReference type="GO" id="GO:0005634">
    <property type="term" value="C:nucleus"/>
    <property type="evidence" value="ECO:0007669"/>
    <property type="project" value="UniProtKB-SubCell"/>
</dbReference>
<keyword evidence="15" id="KW-0663">Pyridoxal phosphate</keyword>